<comment type="similarity">
    <text evidence="1">Belongs to the HdrC family.</text>
</comment>
<keyword evidence="9" id="KW-1185">Reference proteome</keyword>
<name>A0A7Z7AZS1_9EURY</name>
<dbReference type="PANTHER" id="PTHR43255:SF1">
    <property type="entry name" value="IRON-SULFUR-BINDING OXIDOREDUCTASE FADF-RELATED"/>
    <property type="match status" value="1"/>
</dbReference>
<protein>
    <submittedName>
        <fullName evidence="8">Glycerol-3-phosphate dehydrogenase subunit C</fullName>
    </submittedName>
</protein>
<dbReference type="PROSITE" id="PS00198">
    <property type="entry name" value="4FE4S_FER_1"/>
    <property type="match status" value="1"/>
</dbReference>
<dbReference type="GO" id="GO:0005886">
    <property type="term" value="C:plasma membrane"/>
    <property type="evidence" value="ECO:0007669"/>
    <property type="project" value="TreeGrafter"/>
</dbReference>
<dbReference type="Pfam" id="PF13183">
    <property type="entry name" value="Fer4_8"/>
    <property type="match status" value="1"/>
</dbReference>
<dbReference type="Pfam" id="PF02754">
    <property type="entry name" value="CCG"/>
    <property type="match status" value="2"/>
</dbReference>
<dbReference type="PANTHER" id="PTHR43255">
    <property type="entry name" value="IRON-SULFUR-BINDING OXIDOREDUCTASE FADF-RELATED-RELATED"/>
    <property type="match status" value="1"/>
</dbReference>
<dbReference type="EMBL" id="FNCA01000006">
    <property type="protein sequence ID" value="SDG01999.1"/>
    <property type="molecule type" value="Genomic_DNA"/>
</dbReference>
<dbReference type="InterPro" id="IPR009051">
    <property type="entry name" value="Helical_ferredxn"/>
</dbReference>
<evidence type="ECO:0000256" key="5">
    <source>
        <dbReference type="ARBA" id="ARBA00023004"/>
    </source>
</evidence>
<dbReference type="InterPro" id="IPR017900">
    <property type="entry name" value="4Fe4S_Fe_S_CS"/>
</dbReference>
<dbReference type="InterPro" id="IPR004017">
    <property type="entry name" value="Cys_rich_dom"/>
</dbReference>
<dbReference type="AlphaFoldDB" id="A0A7Z7AZS1"/>
<evidence type="ECO:0000256" key="4">
    <source>
        <dbReference type="ARBA" id="ARBA00023002"/>
    </source>
</evidence>
<dbReference type="Proteomes" id="UP000199259">
    <property type="component" value="Unassembled WGS sequence"/>
</dbReference>
<evidence type="ECO:0000256" key="1">
    <source>
        <dbReference type="ARBA" id="ARBA00007097"/>
    </source>
</evidence>
<dbReference type="Gene3D" id="1.10.1060.10">
    <property type="entry name" value="Alpha-helical ferredoxin"/>
    <property type="match status" value="1"/>
</dbReference>
<dbReference type="GO" id="GO:0051539">
    <property type="term" value="F:4 iron, 4 sulfur cluster binding"/>
    <property type="evidence" value="ECO:0007669"/>
    <property type="project" value="UniProtKB-KW"/>
</dbReference>
<proteinExistence type="inferred from homology"/>
<comment type="caution">
    <text evidence="8">The sequence shown here is derived from an EMBL/GenBank/DDBJ whole genome shotgun (WGS) entry which is preliminary data.</text>
</comment>
<gene>
    <name evidence="8" type="ORF">SAMN04488589_1938</name>
</gene>
<keyword evidence="2" id="KW-0004">4Fe-4S</keyword>
<keyword evidence="5" id="KW-0408">Iron</keyword>
<evidence type="ECO:0000256" key="3">
    <source>
        <dbReference type="ARBA" id="ARBA00022723"/>
    </source>
</evidence>
<sequence length="386" mass="43065">MRIGTKITGIMNGIKGEMMNKFELEVSYCIDCKKCWDVCPVNKVTEGNIYTPQGKIESLAKVVAGEELTKEEYDNIYLSTRCGACDDVCPVNIPITDIIQYERQLLAEQGREPAKTTTISNNIIEHNSPGAKDPSKRFDWITDDIDLAESSEIAYMAGCWVSYSQQEVARATIRLLNHAGIRPMILKEEKCCGLFLIDSGHFEQAAEHAKKFVDYIESLGVKKVIASCPGCYLVLSHDYPELYRELNFEVEHSLNVFKDMIADGTLKPKKLDLTVAVRDACPLRDSKDVPRSILESMGVEIKELFDGEQVCCGGPAGLKPNFPDIANDIAMLTVQSYKDKADMLASYCPFCVHHMEGACKSKDEEMNIKDVSVLLAESVLGEDFIR</sequence>
<dbReference type="InterPro" id="IPR051460">
    <property type="entry name" value="HdrC_iron-sulfur_subunit"/>
</dbReference>
<evidence type="ECO:0000313" key="9">
    <source>
        <dbReference type="Proteomes" id="UP000199259"/>
    </source>
</evidence>
<reference evidence="8 9" key="1">
    <citation type="submission" date="2016-10" db="EMBL/GenBank/DDBJ databases">
        <authorList>
            <person name="Varghese N."/>
            <person name="Submissions S."/>
        </authorList>
    </citation>
    <scope>NUCLEOTIDE SEQUENCE [LARGE SCALE GENOMIC DNA]</scope>
    <source>
        <strain evidence="8 9">PL 12/M</strain>
    </source>
</reference>
<evidence type="ECO:0000256" key="6">
    <source>
        <dbReference type="ARBA" id="ARBA00023014"/>
    </source>
</evidence>
<dbReference type="GO" id="GO:0046872">
    <property type="term" value="F:metal ion binding"/>
    <property type="evidence" value="ECO:0007669"/>
    <property type="project" value="UniProtKB-KW"/>
</dbReference>
<dbReference type="RefSeq" id="WP_238380777.1">
    <property type="nucleotide sequence ID" value="NZ_FNCA01000006.1"/>
</dbReference>
<dbReference type="PROSITE" id="PS51379">
    <property type="entry name" value="4FE4S_FER_2"/>
    <property type="match status" value="1"/>
</dbReference>
<organism evidence="8 9">
    <name type="scientific">Methanolobus vulcani</name>
    <dbReference type="NCBI Taxonomy" id="38026"/>
    <lineage>
        <taxon>Archaea</taxon>
        <taxon>Methanobacteriati</taxon>
        <taxon>Methanobacteriota</taxon>
        <taxon>Stenosarchaea group</taxon>
        <taxon>Methanomicrobia</taxon>
        <taxon>Methanosarcinales</taxon>
        <taxon>Methanosarcinaceae</taxon>
        <taxon>Methanolobus</taxon>
    </lineage>
</organism>
<feature type="domain" description="4Fe-4S ferredoxin-type" evidence="7">
    <location>
        <begin position="20"/>
        <end position="49"/>
    </location>
</feature>
<keyword evidence="4" id="KW-0560">Oxidoreductase</keyword>
<evidence type="ECO:0000259" key="7">
    <source>
        <dbReference type="PROSITE" id="PS51379"/>
    </source>
</evidence>
<dbReference type="InterPro" id="IPR017896">
    <property type="entry name" value="4Fe4S_Fe-S-bd"/>
</dbReference>
<keyword evidence="3" id="KW-0479">Metal-binding</keyword>
<dbReference type="SUPFAM" id="SSF46548">
    <property type="entry name" value="alpha-helical ferredoxin"/>
    <property type="match status" value="1"/>
</dbReference>
<keyword evidence="6" id="KW-0411">Iron-sulfur</keyword>
<evidence type="ECO:0000313" key="8">
    <source>
        <dbReference type="EMBL" id="SDG01999.1"/>
    </source>
</evidence>
<evidence type="ECO:0000256" key="2">
    <source>
        <dbReference type="ARBA" id="ARBA00022485"/>
    </source>
</evidence>
<dbReference type="GO" id="GO:0016491">
    <property type="term" value="F:oxidoreductase activity"/>
    <property type="evidence" value="ECO:0007669"/>
    <property type="project" value="UniProtKB-KW"/>
</dbReference>
<accession>A0A7Z7AZS1</accession>